<reference evidence="1" key="1">
    <citation type="submission" date="2021-03" db="EMBL/GenBank/DDBJ databases">
        <authorList>
            <person name="Bekaert M."/>
        </authorList>
    </citation>
    <scope>NUCLEOTIDE SEQUENCE</scope>
</reference>
<dbReference type="EMBL" id="CAJPWZ010003283">
    <property type="protein sequence ID" value="CAG2255753.1"/>
    <property type="molecule type" value="Genomic_DNA"/>
</dbReference>
<dbReference type="OrthoDB" id="6146834at2759"/>
<protein>
    <submittedName>
        <fullName evidence="1">RNF213</fullName>
        <ecNumber evidence="1">2.3.2.27</ecNumber>
    </submittedName>
</protein>
<gene>
    <name evidence="1" type="ORF">MEDL_67137</name>
</gene>
<keyword evidence="2" id="KW-1185">Reference proteome</keyword>
<evidence type="ECO:0000313" key="2">
    <source>
        <dbReference type="Proteomes" id="UP000683360"/>
    </source>
</evidence>
<evidence type="ECO:0000313" key="1">
    <source>
        <dbReference type="EMBL" id="CAG2255753.1"/>
    </source>
</evidence>
<dbReference type="PANTHER" id="PTHR22605:SF16">
    <property type="entry name" value="E3 UBIQUITIN-PROTEIN LIGASE RNF213"/>
    <property type="match status" value="1"/>
</dbReference>
<name>A0A8S3VLF4_MYTED</name>
<organism evidence="1 2">
    <name type="scientific">Mytilus edulis</name>
    <name type="common">Blue mussel</name>
    <dbReference type="NCBI Taxonomy" id="6550"/>
    <lineage>
        <taxon>Eukaryota</taxon>
        <taxon>Metazoa</taxon>
        <taxon>Spiralia</taxon>
        <taxon>Lophotrochozoa</taxon>
        <taxon>Mollusca</taxon>
        <taxon>Bivalvia</taxon>
        <taxon>Autobranchia</taxon>
        <taxon>Pteriomorphia</taxon>
        <taxon>Mytilida</taxon>
        <taxon>Mytiloidea</taxon>
        <taxon>Mytilidae</taxon>
        <taxon>Mytilinae</taxon>
        <taxon>Mytilus</taxon>
    </lineage>
</organism>
<proteinExistence type="predicted"/>
<dbReference type="GO" id="GO:0061630">
    <property type="term" value="F:ubiquitin protein ligase activity"/>
    <property type="evidence" value="ECO:0007669"/>
    <property type="project" value="UniProtKB-EC"/>
</dbReference>
<dbReference type="AlphaFoldDB" id="A0A8S3VLF4"/>
<keyword evidence="1" id="KW-0012">Acyltransferase</keyword>
<comment type="caution">
    <text evidence="1">The sequence shown here is derived from an EMBL/GenBank/DDBJ whole genome shotgun (WGS) entry which is preliminary data.</text>
</comment>
<accession>A0A8S3VLF4</accession>
<dbReference type="InterPro" id="IPR031248">
    <property type="entry name" value="RNF213"/>
</dbReference>
<dbReference type="EC" id="2.3.2.27" evidence="1"/>
<dbReference type="GO" id="GO:0016887">
    <property type="term" value="F:ATP hydrolysis activity"/>
    <property type="evidence" value="ECO:0007669"/>
    <property type="project" value="InterPro"/>
</dbReference>
<dbReference type="PANTHER" id="PTHR22605">
    <property type="entry name" value="RZ-TYPE DOMAIN-CONTAINING PROTEIN"/>
    <property type="match status" value="1"/>
</dbReference>
<keyword evidence="1" id="KW-0808">Transferase</keyword>
<sequence>MAMFVGCNLQSQAVLESIRVNPVVELPEVTDFLLEHIDFDIECLHRILGKSRDDVILLIHHLLATIMEKHTMSVIGESIPIEQCELTKKDARIKWEREFANRYLPPVLKALNGTLKKCNKEILKDKRLGSDPLLQLLYEVDTQVEMLDVTHLQDIPAVWGYRACVSVEHLTQMLNSTQQKCPVLSVFLEEESILRALRHIPSILRLQKLLMNKYNRKLDKAEGTTLQIDTIKKHIEKDRRSEEFGTLLDDYAEAWECVCQSLESYSCSVNGFFVSVNKEHLRRQIDSKTPVSFLLPTLRTDGGLCAYMLLRFLLERQNSFLEKYCQKSNKMYVLLDVYHWKYA</sequence>
<dbReference type="Proteomes" id="UP000683360">
    <property type="component" value="Unassembled WGS sequence"/>
</dbReference>